<dbReference type="PANTHER" id="PTHR30622">
    <property type="entry name" value="UNDECAPRENYL-DIPHOSPHATASE"/>
    <property type="match status" value="1"/>
</dbReference>
<dbReference type="GO" id="GO:0008360">
    <property type="term" value="P:regulation of cell shape"/>
    <property type="evidence" value="ECO:0007669"/>
    <property type="project" value="UniProtKB-KW"/>
</dbReference>
<dbReference type="PANTHER" id="PTHR30622:SF3">
    <property type="entry name" value="UNDECAPRENYL-DIPHOSPHATASE"/>
    <property type="match status" value="1"/>
</dbReference>
<keyword evidence="8 14" id="KW-1133">Transmembrane helix</keyword>
<dbReference type="GO" id="GO:0050380">
    <property type="term" value="F:undecaprenyl-diphosphatase activity"/>
    <property type="evidence" value="ECO:0007669"/>
    <property type="project" value="UniProtKB-UniRule"/>
</dbReference>
<dbReference type="Pfam" id="PF02673">
    <property type="entry name" value="BacA"/>
    <property type="match status" value="1"/>
</dbReference>
<feature type="transmembrane region" description="Helical" evidence="14">
    <location>
        <begin position="249"/>
        <end position="265"/>
    </location>
</feature>
<feature type="transmembrane region" description="Helical" evidence="14">
    <location>
        <begin position="43"/>
        <end position="62"/>
    </location>
</feature>
<keyword evidence="10 14" id="KW-0046">Antibiotic resistance</keyword>
<dbReference type="RefSeq" id="WP_069321014.1">
    <property type="nucleotide sequence ID" value="NZ_MDDS01000035.1"/>
</dbReference>
<evidence type="ECO:0000256" key="13">
    <source>
        <dbReference type="ARBA" id="ARBA00047594"/>
    </source>
</evidence>
<dbReference type="AlphaFoldDB" id="A0A1E3LU10"/>
<evidence type="ECO:0000256" key="9">
    <source>
        <dbReference type="ARBA" id="ARBA00023136"/>
    </source>
</evidence>
<keyword evidence="14" id="KW-0133">Cell shape</keyword>
<keyword evidence="6 14" id="KW-0812">Transmembrane</keyword>
<evidence type="ECO:0000313" key="15">
    <source>
        <dbReference type="EMBL" id="ODP37204.1"/>
    </source>
</evidence>
<proteinExistence type="inferred from homology"/>
<evidence type="ECO:0000256" key="11">
    <source>
        <dbReference type="ARBA" id="ARBA00032707"/>
    </source>
</evidence>
<protein>
    <recommendedName>
        <fullName evidence="4 14">Undecaprenyl-diphosphatase</fullName>
        <ecNumber evidence="3 14">3.6.1.27</ecNumber>
    </recommendedName>
    <alternativeName>
        <fullName evidence="12 14">Bacitracin resistance protein</fullName>
    </alternativeName>
    <alternativeName>
        <fullName evidence="11 14">Undecaprenyl pyrophosphate phosphatase</fullName>
    </alternativeName>
</protein>
<evidence type="ECO:0000256" key="2">
    <source>
        <dbReference type="ARBA" id="ARBA00010621"/>
    </source>
</evidence>
<feature type="transmembrane region" description="Helical" evidence="14">
    <location>
        <begin position="186"/>
        <end position="204"/>
    </location>
</feature>
<keyword evidence="14" id="KW-0573">Peptidoglycan synthesis</keyword>
<dbReference type="NCBIfam" id="TIGR00753">
    <property type="entry name" value="undec_PP_bacA"/>
    <property type="match status" value="1"/>
</dbReference>
<evidence type="ECO:0000256" key="14">
    <source>
        <dbReference type="HAMAP-Rule" id="MF_01006"/>
    </source>
</evidence>
<evidence type="ECO:0000256" key="8">
    <source>
        <dbReference type="ARBA" id="ARBA00022989"/>
    </source>
</evidence>
<dbReference type="GO" id="GO:0071555">
    <property type="term" value="P:cell wall organization"/>
    <property type="evidence" value="ECO:0007669"/>
    <property type="project" value="UniProtKB-KW"/>
</dbReference>
<dbReference type="NCBIfam" id="NF001389">
    <property type="entry name" value="PRK00281.1-2"/>
    <property type="match status" value="1"/>
</dbReference>
<keyword evidence="7 14" id="KW-0378">Hydrolase</keyword>
<evidence type="ECO:0000256" key="7">
    <source>
        <dbReference type="ARBA" id="ARBA00022801"/>
    </source>
</evidence>
<evidence type="ECO:0000256" key="1">
    <source>
        <dbReference type="ARBA" id="ARBA00004651"/>
    </source>
</evidence>
<reference evidence="15 16" key="1">
    <citation type="submission" date="2016-08" db="EMBL/GenBank/DDBJ databases">
        <title>Draft genome of the agarase producing Sphingomonas sp. MCT13.</title>
        <authorList>
            <person name="D'Andrea M.M."/>
            <person name="Rossolini G.M."/>
            <person name="Thaller M.C."/>
        </authorList>
    </citation>
    <scope>NUCLEOTIDE SEQUENCE [LARGE SCALE GENOMIC DNA]</scope>
    <source>
        <strain evidence="15 16">MCT13</strain>
    </source>
</reference>
<dbReference type="Proteomes" id="UP000094487">
    <property type="component" value="Unassembled WGS sequence"/>
</dbReference>
<dbReference type="GO" id="GO:0046677">
    <property type="term" value="P:response to antibiotic"/>
    <property type="evidence" value="ECO:0007669"/>
    <property type="project" value="UniProtKB-UniRule"/>
</dbReference>
<evidence type="ECO:0000256" key="12">
    <source>
        <dbReference type="ARBA" id="ARBA00032932"/>
    </source>
</evidence>
<evidence type="ECO:0000256" key="3">
    <source>
        <dbReference type="ARBA" id="ARBA00012374"/>
    </source>
</evidence>
<dbReference type="STRING" id="1888892.BFL28_02950"/>
<evidence type="ECO:0000256" key="5">
    <source>
        <dbReference type="ARBA" id="ARBA00022475"/>
    </source>
</evidence>
<keyword evidence="9 14" id="KW-0472">Membrane</keyword>
<feature type="transmembrane region" description="Helical" evidence="14">
    <location>
        <begin position="216"/>
        <end position="237"/>
    </location>
</feature>
<comment type="miscellaneous">
    <text evidence="14">Bacitracin is thought to be involved in the inhibition of peptidoglycan synthesis by sequestering undecaprenyl diphosphate, thereby reducing the pool of lipid carrier available.</text>
</comment>
<name>A0A1E3LU10_9SPHN</name>
<comment type="similarity">
    <text evidence="2 14">Belongs to the UppP family.</text>
</comment>
<comment type="subcellular location">
    <subcellularLocation>
        <location evidence="1 14">Cell membrane</location>
        <topology evidence="1 14">Multi-pass membrane protein</topology>
    </subcellularLocation>
</comment>
<evidence type="ECO:0000256" key="6">
    <source>
        <dbReference type="ARBA" id="ARBA00022692"/>
    </source>
</evidence>
<comment type="function">
    <text evidence="14">Catalyzes the dephosphorylation of undecaprenyl diphosphate (UPP). Confers resistance to bacitracin.</text>
</comment>
<organism evidence="15 16">
    <name type="scientific">Sphingomonas turrisvirgatae</name>
    <dbReference type="NCBI Taxonomy" id="1888892"/>
    <lineage>
        <taxon>Bacteria</taxon>
        <taxon>Pseudomonadati</taxon>
        <taxon>Pseudomonadota</taxon>
        <taxon>Alphaproteobacteria</taxon>
        <taxon>Sphingomonadales</taxon>
        <taxon>Sphingomonadaceae</taxon>
        <taxon>Sphingomonas</taxon>
    </lineage>
</organism>
<feature type="transmembrane region" description="Helical" evidence="14">
    <location>
        <begin position="82"/>
        <end position="101"/>
    </location>
</feature>
<dbReference type="EC" id="3.6.1.27" evidence="3 14"/>
<accession>A0A1E3LU10</accession>
<dbReference type="NCBIfam" id="NF001390">
    <property type="entry name" value="PRK00281.1-4"/>
    <property type="match status" value="1"/>
</dbReference>
<dbReference type="HAMAP" id="MF_01006">
    <property type="entry name" value="Undec_diphosphatase"/>
    <property type="match status" value="1"/>
</dbReference>
<dbReference type="EMBL" id="MDDS01000035">
    <property type="protein sequence ID" value="ODP37204.1"/>
    <property type="molecule type" value="Genomic_DNA"/>
</dbReference>
<dbReference type="InterPro" id="IPR003824">
    <property type="entry name" value="UppP"/>
</dbReference>
<comment type="catalytic activity">
    <reaction evidence="13 14">
        <text>di-trans,octa-cis-undecaprenyl diphosphate + H2O = di-trans,octa-cis-undecaprenyl phosphate + phosphate + H(+)</text>
        <dbReference type="Rhea" id="RHEA:28094"/>
        <dbReference type="ChEBI" id="CHEBI:15377"/>
        <dbReference type="ChEBI" id="CHEBI:15378"/>
        <dbReference type="ChEBI" id="CHEBI:43474"/>
        <dbReference type="ChEBI" id="CHEBI:58405"/>
        <dbReference type="ChEBI" id="CHEBI:60392"/>
        <dbReference type="EC" id="3.6.1.27"/>
    </reaction>
</comment>
<dbReference type="GO" id="GO:0009252">
    <property type="term" value="P:peptidoglycan biosynthetic process"/>
    <property type="evidence" value="ECO:0007669"/>
    <property type="project" value="UniProtKB-KW"/>
</dbReference>
<dbReference type="GO" id="GO:0005886">
    <property type="term" value="C:plasma membrane"/>
    <property type="evidence" value="ECO:0007669"/>
    <property type="project" value="UniProtKB-SubCell"/>
</dbReference>
<evidence type="ECO:0000313" key="16">
    <source>
        <dbReference type="Proteomes" id="UP000094487"/>
    </source>
</evidence>
<keyword evidence="5 14" id="KW-1003">Cell membrane</keyword>
<keyword evidence="16" id="KW-1185">Reference proteome</keyword>
<sequence length="266" mass="28314">MNDIVTYILLGIIEGLTEFLPVSSTGHLILAGELFGFTGEGSVAFKIAIQFGAILAVLIAYWRTFFDVGMGLLNREPSAIAFTRNILIGFMPALVIGVIAYDAIRAAMQTPVIVAVALIVGGVAILLIERMVKQVRYTGVPQIPTGTAVSIGLVQCLAMLPGVSRSGATIMGSLLMGVERKTAAEFSFFLAVPTMLAATTYSLWKDRALLSADDFGGIAIGFITAFVVALVVVKAFVKVVGRYGFAPFAWYRIVIGGAALIWLLSR</sequence>
<dbReference type="OrthoDB" id="9808289at2"/>
<feature type="transmembrane region" description="Helical" evidence="14">
    <location>
        <begin position="107"/>
        <end position="128"/>
    </location>
</feature>
<gene>
    <name evidence="14" type="primary">uppP</name>
    <name evidence="15" type="ORF">BFL28_02950</name>
</gene>
<keyword evidence="14" id="KW-0961">Cell wall biogenesis/degradation</keyword>
<evidence type="ECO:0000256" key="4">
    <source>
        <dbReference type="ARBA" id="ARBA00021581"/>
    </source>
</evidence>
<comment type="caution">
    <text evidence="15">The sequence shown here is derived from an EMBL/GenBank/DDBJ whole genome shotgun (WGS) entry which is preliminary data.</text>
</comment>
<evidence type="ECO:0000256" key="10">
    <source>
        <dbReference type="ARBA" id="ARBA00023251"/>
    </source>
</evidence>